<dbReference type="GO" id="GO:0106408">
    <property type="term" value="F:diadenylate cyclase activity"/>
    <property type="evidence" value="ECO:0007669"/>
    <property type="project" value="UniProtKB-EC"/>
</dbReference>
<evidence type="ECO:0000259" key="12">
    <source>
        <dbReference type="PROSITE" id="PS51794"/>
    </source>
</evidence>
<comment type="cofactor">
    <cofactor evidence="2 11">
        <name>Mg(2+)</name>
        <dbReference type="ChEBI" id="CHEBI:18420"/>
    </cofactor>
</comment>
<dbReference type="Proteomes" id="UP000004925">
    <property type="component" value="Unassembled WGS sequence"/>
</dbReference>
<organism evidence="13 14">
    <name type="scientific">Fusobacterium vincentii 4_1_13</name>
    <dbReference type="NCBI Taxonomy" id="469606"/>
    <lineage>
        <taxon>Bacteria</taxon>
        <taxon>Fusobacteriati</taxon>
        <taxon>Fusobacteriota</taxon>
        <taxon>Fusobacteriia</taxon>
        <taxon>Fusobacteriales</taxon>
        <taxon>Fusobacteriaceae</taxon>
        <taxon>Fusobacterium</taxon>
    </lineage>
</organism>
<evidence type="ECO:0000256" key="2">
    <source>
        <dbReference type="ARBA" id="ARBA00001946"/>
    </source>
</evidence>
<proteinExistence type="inferred from homology"/>
<comment type="subunit">
    <text evidence="11">Homooctamer.</text>
</comment>
<dbReference type="PROSITE" id="PS51794">
    <property type="entry name" value="DAC"/>
    <property type="match status" value="1"/>
</dbReference>
<dbReference type="FunFam" id="3.40.1700.10:FF:000001">
    <property type="entry name" value="DNA integrity scanning protein DisA"/>
    <property type="match status" value="1"/>
</dbReference>
<evidence type="ECO:0000256" key="4">
    <source>
        <dbReference type="ARBA" id="ARBA00022695"/>
    </source>
</evidence>
<dbReference type="SUPFAM" id="SSF143597">
    <property type="entry name" value="YojJ-like"/>
    <property type="match status" value="1"/>
</dbReference>
<dbReference type="EC" id="2.7.7.85" evidence="11"/>
<dbReference type="GO" id="GO:0003677">
    <property type="term" value="F:DNA binding"/>
    <property type="evidence" value="ECO:0007669"/>
    <property type="project" value="UniProtKB-UniRule"/>
</dbReference>
<dbReference type="Gene3D" id="1.10.150.20">
    <property type="entry name" value="5' to 3' exonuclease, C-terminal subdomain"/>
    <property type="match status" value="1"/>
</dbReference>
<evidence type="ECO:0000256" key="1">
    <source>
        <dbReference type="ARBA" id="ARBA00000877"/>
    </source>
</evidence>
<dbReference type="RefSeq" id="WP_008796644.1">
    <property type="nucleotide sequence ID" value="NZ_KQ235738.1"/>
</dbReference>
<dbReference type="Pfam" id="PF10635">
    <property type="entry name" value="DisA-linker"/>
    <property type="match status" value="1"/>
</dbReference>
<dbReference type="HOGENOM" id="CLU_787128_0_0_0"/>
<comment type="similarity">
    <text evidence="11">Belongs to the DisA family.</text>
</comment>
<keyword evidence="9 11" id="KW-0238">DNA-binding</keyword>
<evidence type="ECO:0000256" key="6">
    <source>
        <dbReference type="ARBA" id="ARBA00022763"/>
    </source>
</evidence>
<keyword evidence="4 11" id="KW-0548">Nucleotidyltransferase</keyword>
<gene>
    <name evidence="11" type="primary">disA</name>
    <name evidence="13" type="ORF">FSCG_01662</name>
</gene>
<comment type="function">
    <text evidence="11">Participates in a DNA-damage check-point. DisA forms globular foci that rapidly scan along the chromosomes searching for lesions.</text>
</comment>
<evidence type="ECO:0000256" key="8">
    <source>
        <dbReference type="ARBA" id="ARBA00022842"/>
    </source>
</evidence>
<comment type="function">
    <text evidence="11">Has also diadenylate cyclase activity, catalyzing the condensation of 2 ATP molecules into cyclic di-AMP (c-di-AMP). c-di-AMP likely acts as a signaling molecule that may couple DNA integrity with a cellular process.</text>
</comment>
<evidence type="ECO:0000256" key="7">
    <source>
        <dbReference type="ARBA" id="ARBA00022840"/>
    </source>
</evidence>
<dbReference type="Gene3D" id="3.40.1700.10">
    <property type="entry name" value="DNA integrity scanning protein, DisA, N-terminal domain"/>
    <property type="match status" value="1"/>
</dbReference>
<dbReference type="GO" id="GO:0004016">
    <property type="term" value="F:adenylate cyclase activity"/>
    <property type="evidence" value="ECO:0007669"/>
    <property type="project" value="TreeGrafter"/>
</dbReference>
<comment type="caution">
    <text evidence="11">Lacks conserved residue(s) required for the propagation of feature annotation.</text>
</comment>
<keyword evidence="5 11" id="KW-0547">Nucleotide-binding</keyword>
<evidence type="ECO:0000256" key="9">
    <source>
        <dbReference type="ARBA" id="ARBA00023125"/>
    </source>
</evidence>
<reference evidence="13 14" key="1">
    <citation type="submission" date="2011-10" db="EMBL/GenBank/DDBJ databases">
        <title>The Genome Sequence of Fusobacterium sp. 4_1_13.</title>
        <authorList>
            <consortium name="The Broad Institute Genome Sequencing Platform"/>
            <person name="Earl A."/>
            <person name="Ward D."/>
            <person name="Feldgarden M."/>
            <person name="Gevers D."/>
            <person name="Strauss J."/>
            <person name="Ambrose C."/>
            <person name="Allen-Vercoe E."/>
            <person name="Young S.K."/>
            <person name="Zeng Q."/>
            <person name="Gargeya S."/>
            <person name="Fitzgerald M."/>
            <person name="Haas B."/>
            <person name="Abouelleil A."/>
            <person name="Alvarado L."/>
            <person name="Arachchi H.M."/>
            <person name="Berlin A."/>
            <person name="Brown A."/>
            <person name="Chapman S.B."/>
            <person name="Chen Z."/>
            <person name="Dunbar C."/>
            <person name="Freedman E."/>
            <person name="Gearin G."/>
            <person name="Goldberg J."/>
            <person name="Griggs A."/>
            <person name="Gujja S."/>
            <person name="Heiman D."/>
            <person name="Howarth C."/>
            <person name="Larson L."/>
            <person name="Lui A."/>
            <person name="MacDonald P.J."/>
            <person name="Montmayeur A."/>
            <person name="Murphy C."/>
            <person name="Neiman D."/>
            <person name="Pearson M."/>
            <person name="Priest M."/>
            <person name="Roberts A."/>
            <person name="Saif S."/>
            <person name="Shea T."/>
            <person name="Shenoy N."/>
            <person name="Sisk P."/>
            <person name="Stolte C."/>
            <person name="Sykes S."/>
            <person name="Wortman J."/>
            <person name="Nusbaum C."/>
            <person name="Birren B."/>
        </authorList>
    </citation>
    <scope>NUCLEOTIDE SEQUENCE [LARGE SCALE GENOMIC DNA]</scope>
    <source>
        <strain evidence="13 14">4_1_13</strain>
    </source>
</reference>
<dbReference type="EMBL" id="ACDE02000023">
    <property type="protein sequence ID" value="EEO40949.1"/>
    <property type="molecule type" value="Genomic_DNA"/>
</dbReference>
<dbReference type="InterPro" id="IPR018906">
    <property type="entry name" value="DNA_integrity_scan_DisA_link"/>
</dbReference>
<sequence length="349" mass="39930">MTKQDLMDIIVKVAPGSPLREGVDYILDAGIGALIVIGYDDEVEKVRDGGFFIDCDYTPERIFELSKMDGAIILNDDCSKILYANVHIQPDTSFSTTESGTRHRTAERTAKHLKREVVAISERKKNVTLYKGNLKYRLKNFDELNIEVGQVLKTLESYRHVLNRSLDNLTILELDDLVTVLDVANTLQRFEMVRRISEEITRYLLELGTRGRLVNMQVSELIWDLDDEEESFLKDYIDDGTDTDSVRRYLHSLSDSELLDIENVVVALGYSKSSSVFDNKIAAKGYRVLEKISKLTKKDIEKIVNTYKDISEIQEVTDEDLSAIKISKFKIKALRAGINRLKFTIEMQR</sequence>
<name>A0A0M1VWZ8_FUSVC</name>
<evidence type="ECO:0000313" key="13">
    <source>
        <dbReference type="EMBL" id="EEO40949.1"/>
    </source>
</evidence>
<keyword evidence="3 11" id="KW-0808">Transferase</keyword>
<dbReference type="Gene3D" id="1.20.1260.110">
    <property type="entry name" value="DNA integrity scanning linker region"/>
    <property type="match status" value="1"/>
</dbReference>
<dbReference type="InterPro" id="IPR050338">
    <property type="entry name" value="DisA"/>
</dbReference>
<dbReference type="AlphaFoldDB" id="A0A0M1VWZ8"/>
<dbReference type="HAMAP" id="MF_01438">
    <property type="entry name" value="DisA"/>
    <property type="match status" value="1"/>
</dbReference>
<dbReference type="PANTHER" id="PTHR34185">
    <property type="entry name" value="DIADENYLATE CYCLASE"/>
    <property type="match status" value="1"/>
</dbReference>
<feature type="domain" description="DAC" evidence="12">
    <location>
        <begin position="3"/>
        <end position="143"/>
    </location>
</feature>
<evidence type="ECO:0000313" key="14">
    <source>
        <dbReference type="Proteomes" id="UP000004925"/>
    </source>
</evidence>
<accession>A0A0M1VWZ8</accession>
<dbReference type="NCBIfam" id="NF010009">
    <property type="entry name" value="PRK13482.1"/>
    <property type="match status" value="1"/>
</dbReference>
<dbReference type="InterPro" id="IPR003390">
    <property type="entry name" value="DNA_integrity_scan_DisA_N"/>
</dbReference>
<keyword evidence="7 11" id="KW-0067">ATP-binding</keyword>
<evidence type="ECO:0000256" key="11">
    <source>
        <dbReference type="HAMAP-Rule" id="MF_01438"/>
    </source>
</evidence>
<keyword evidence="8 11" id="KW-0460">Magnesium</keyword>
<evidence type="ECO:0000256" key="3">
    <source>
        <dbReference type="ARBA" id="ARBA00022679"/>
    </source>
</evidence>
<comment type="caution">
    <text evidence="13">The sequence shown here is derived from an EMBL/GenBank/DDBJ whole genome shotgun (WGS) entry which is preliminary data.</text>
</comment>
<keyword evidence="6 11" id="KW-0227">DNA damage</keyword>
<dbReference type="InterPro" id="IPR038331">
    <property type="entry name" value="DisA_sf"/>
</dbReference>
<dbReference type="InterPro" id="IPR023763">
    <property type="entry name" value="DNA_integrity_scanning_protein"/>
</dbReference>
<dbReference type="InterPro" id="IPR036888">
    <property type="entry name" value="DNA_integrity_DisA_N_sf"/>
</dbReference>
<protein>
    <recommendedName>
        <fullName evidence="11">DNA integrity scanning protein DisA</fullName>
    </recommendedName>
    <alternativeName>
        <fullName evidence="11">Cyclic di-AMP synthase</fullName>
        <shortName evidence="11">c-di-AMP synthase</shortName>
    </alternativeName>
    <alternativeName>
        <fullName evidence="11">Diadenylate cyclase</fullName>
        <ecNumber evidence="11">2.7.7.85</ecNumber>
    </alternativeName>
</protein>
<evidence type="ECO:0000256" key="10">
    <source>
        <dbReference type="ARBA" id="ARBA00023204"/>
    </source>
</evidence>
<dbReference type="eggNOG" id="COG1623">
    <property type="taxonomic scope" value="Bacteria"/>
</dbReference>
<dbReference type="PANTHER" id="PTHR34185:SF3">
    <property type="entry name" value="DNA INTEGRITY SCANNING PROTEIN DISA"/>
    <property type="match status" value="1"/>
</dbReference>
<comment type="catalytic activity">
    <reaction evidence="1 11">
        <text>2 ATP = 3',3'-c-di-AMP + 2 diphosphate</text>
        <dbReference type="Rhea" id="RHEA:35655"/>
        <dbReference type="ChEBI" id="CHEBI:30616"/>
        <dbReference type="ChEBI" id="CHEBI:33019"/>
        <dbReference type="ChEBI" id="CHEBI:71500"/>
        <dbReference type="EC" id="2.7.7.85"/>
    </reaction>
</comment>
<feature type="binding site" evidence="11">
    <location>
        <begin position="101"/>
        <end position="105"/>
    </location>
    <ligand>
        <name>ATP</name>
        <dbReference type="ChEBI" id="CHEBI:30616"/>
    </ligand>
</feature>
<keyword evidence="10 11" id="KW-0234">DNA repair</keyword>
<dbReference type="GO" id="GO:0006281">
    <property type="term" value="P:DNA repair"/>
    <property type="evidence" value="ECO:0007669"/>
    <property type="project" value="UniProtKB-UniRule"/>
</dbReference>
<evidence type="ECO:0000256" key="5">
    <source>
        <dbReference type="ARBA" id="ARBA00022741"/>
    </source>
</evidence>
<feature type="binding site" evidence="11">
    <location>
        <position position="70"/>
    </location>
    <ligand>
        <name>ATP</name>
        <dbReference type="ChEBI" id="CHEBI:30616"/>
    </ligand>
</feature>
<dbReference type="Pfam" id="PF02457">
    <property type="entry name" value="DAC"/>
    <property type="match status" value="1"/>
</dbReference>
<dbReference type="GO" id="GO:0005524">
    <property type="term" value="F:ATP binding"/>
    <property type="evidence" value="ECO:0007669"/>
    <property type="project" value="UniProtKB-UniRule"/>
</dbReference>